<keyword evidence="3 5" id="KW-0540">Nuclease</keyword>
<evidence type="ECO:0000256" key="4">
    <source>
        <dbReference type="ARBA" id="ARBA00022801"/>
    </source>
</evidence>
<organism evidence="7 8">
    <name type="scientific">Alkalibacter rhizosphaerae</name>
    <dbReference type="NCBI Taxonomy" id="2815577"/>
    <lineage>
        <taxon>Bacteria</taxon>
        <taxon>Bacillati</taxon>
        <taxon>Bacillota</taxon>
        <taxon>Clostridia</taxon>
        <taxon>Eubacteriales</taxon>
        <taxon>Eubacteriaceae</taxon>
        <taxon>Alkalibacter</taxon>
    </lineage>
</organism>
<dbReference type="RefSeq" id="WP_207300004.1">
    <property type="nucleotide sequence ID" value="NZ_CP071444.1"/>
</dbReference>
<dbReference type="GO" id="GO:0005829">
    <property type="term" value="C:cytosol"/>
    <property type="evidence" value="ECO:0007669"/>
    <property type="project" value="TreeGrafter"/>
</dbReference>
<dbReference type="Proteomes" id="UP000663499">
    <property type="component" value="Chromosome"/>
</dbReference>
<keyword evidence="8" id="KW-1185">Reference proteome</keyword>
<evidence type="ECO:0000256" key="5">
    <source>
        <dbReference type="HAMAP-Rule" id="MF_00651"/>
    </source>
</evidence>
<evidence type="ECO:0000256" key="3">
    <source>
        <dbReference type="ARBA" id="ARBA00022722"/>
    </source>
</evidence>
<dbReference type="GO" id="GO:0004518">
    <property type="term" value="F:nuclease activity"/>
    <property type="evidence" value="ECO:0007669"/>
    <property type="project" value="UniProtKB-KW"/>
</dbReference>
<name>A0A975AI33_9FIRM</name>
<dbReference type="CDD" id="cd16964">
    <property type="entry name" value="YqgF"/>
    <property type="match status" value="1"/>
</dbReference>
<dbReference type="AlphaFoldDB" id="A0A975AI33"/>
<dbReference type="EMBL" id="CP071444">
    <property type="protein sequence ID" value="QSX08663.1"/>
    <property type="molecule type" value="Genomic_DNA"/>
</dbReference>
<comment type="similarity">
    <text evidence="5">Belongs to the YqgF HJR family.</text>
</comment>
<dbReference type="PANTHER" id="PTHR33317">
    <property type="entry name" value="POLYNUCLEOTIDYL TRANSFERASE, RIBONUCLEASE H-LIKE SUPERFAMILY PROTEIN"/>
    <property type="match status" value="1"/>
</dbReference>
<dbReference type="InterPro" id="IPR005227">
    <property type="entry name" value="YqgF"/>
</dbReference>
<protein>
    <recommendedName>
        <fullName evidence="5">Putative pre-16S rRNA nuclease</fullName>
        <ecNumber evidence="5">3.1.-.-</ecNumber>
    </recommendedName>
</protein>
<evidence type="ECO:0000259" key="6">
    <source>
        <dbReference type="SMART" id="SM00732"/>
    </source>
</evidence>
<comment type="subcellular location">
    <subcellularLocation>
        <location evidence="5">Cytoplasm</location>
    </subcellularLocation>
</comment>
<dbReference type="PANTHER" id="PTHR33317:SF4">
    <property type="entry name" value="POLYNUCLEOTIDYL TRANSFERASE, RIBONUCLEASE H-LIKE SUPERFAMILY PROTEIN"/>
    <property type="match status" value="1"/>
</dbReference>
<keyword evidence="4 5" id="KW-0378">Hydrolase</keyword>
<keyword evidence="1 5" id="KW-0963">Cytoplasm</keyword>
<dbReference type="InterPro" id="IPR012337">
    <property type="entry name" value="RNaseH-like_sf"/>
</dbReference>
<dbReference type="Pfam" id="PF03652">
    <property type="entry name" value="RuvX"/>
    <property type="match status" value="1"/>
</dbReference>
<reference evidence="7" key="1">
    <citation type="submission" date="2021-03" db="EMBL/GenBank/DDBJ databases">
        <title>Alkalibacter marinus sp. nov., isolated from tidal flat sediment.</title>
        <authorList>
            <person name="Namirimu T."/>
            <person name="Yang J.-A."/>
            <person name="Yang S.-H."/>
            <person name="Kim Y.-J."/>
            <person name="Kwon K.K."/>
        </authorList>
    </citation>
    <scope>NUCLEOTIDE SEQUENCE</scope>
    <source>
        <strain evidence="7">ES005</strain>
    </source>
</reference>
<dbReference type="InterPro" id="IPR037027">
    <property type="entry name" value="YqgF/RNaseH-like_dom_sf"/>
</dbReference>
<feature type="domain" description="YqgF/RNase H-like" evidence="6">
    <location>
        <begin position="2"/>
        <end position="102"/>
    </location>
</feature>
<proteinExistence type="inferred from homology"/>
<dbReference type="SMART" id="SM00732">
    <property type="entry name" value="YqgFc"/>
    <property type="match status" value="1"/>
</dbReference>
<dbReference type="HAMAP" id="MF_00651">
    <property type="entry name" value="Nuclease_YqgF"/>
    <property type="match status" value="1"/>
</dbReference>
<dbReference type="NCBIfam" id="TIGR00250">
    <property type="entry name" value="RNAse_H_YqgF"/>
    <property type="match status" value="1"/>
</dbReference>
<gene>
    <name evidence="7" type="primary">ruvX</name>
    <name evidence="7" type="ORF">J0B03_00810</name>
</gene>
<evidence type="ECO:0000313" key="7">
    <source>
        <dbReference type="EMBL" id="QSX08663.1"/>
    </source>
</evidence>
<sequence length="138" mass="15426">MKRWMGLDVGDRTIGLAVSDLLGITAQGLKTLKRSSMDGDLENLRSIIEEKEVGVLVVGLPKNMDGSVGSQGQKVVGFANFLKKRLPVEVVLWDERLTSRLAYQTMQDTNTKEKLKKERVDMLAAQNILQSYMDSIKK</sequence>
<dbReference type="SUPFAM" id="SSF53098">
    <property type="entry name" value="Ribonuclease H-like"/>
    <property type="match status" value="1"/>
</dbReference>
<dbReference type="InterPro" id="IPR006641">
    <property type="entry name" value="YqgF/RNaseH-like_dom"/>
</dbReference>
<dbReference type="GO" id="GO:0000967">
    <property type="term" value="P:rRNA 5'-end processing"/>
    <property type="evidence" value="ECO:0007669"/>
    <property type="project" value="UniProtKB-UniRule"/>
</dbReference>
<evidence type="ECO:0000313" key="8">
    <source>
        <dbReference type="Proteomes" id="UP000663499"/>
    </source>
</evidence>
<dbReference type="Gene3D" id="3.30.420.140">
    <property type="entry name" value="YqgF/RNase H-like domain"/>
    <property type="match status" value="1"/>
</dbReference>
<evidence type="ECO:0000256" key="1">
    <source>
        <dbReference type="ARBA" id="ARBA00022490"/>
    </source>
</evidence>
<dbReference type="KEGG" id="alka:J0B03_00810"/>
<evidence type="ECO:0000256" key="2">
    <source>
        <dbReference type="ARBA" id="ARBA00022517"/>
    </source>
</evidence>
<dbReference type="EC" id="3.1.-.-" evidence="5"/>
<accession>A0A975AI33</accession>
<keyword evidence="2 5" id="KW-0690">Ribosome biogenesis</keyword>
<dbReference type="GO" id="GO:0016788">
    <property type="term" value="F:hydrolase activity, acting on ester bonds"/>
    <property type="evidence" value="ECO:0007669"/>
    <property type="project" value="UniProtKB-UniRule"/>
</dbReference>
<comment type="function">
    <text evidence="5">Could be a nuclease involved in processing of the 5'-end of pre-16S rRNA.</text>
</comment>